<gene>
    <name evidence="2" type="ORF">H4684_003032</name>
</gene>
<evidence type="ECO:0000313" key="3">
    <source>
        <dbReference type="Proteomes" id="UP000639010"/>
    </source>
</evidence>
<keyword evidence="1" id="KW-0472">Membrane</keyword>
<feature type="transmembrane region" description="Helical" evidence="1">
    <location>
        <begin position="47"/>
        <end position="67"/>
    </location>
</feature>
<dbReference type="Proteomes" id="UP000639010">
    <property type="component" value="Unassembled WGS sequence"/>
</dbReference>
<keyword evidence="1" id="KW-0812">Transmembrane</keyword>
<feature type="transmembrane region" description="Helical" evidence="1">
    <location>
        <begin position="17"/>
        <end position="40"/>
    </location>
</feature>
<dbReference type="EMBL" id="JADBGG010000025">
    <property type="protein sequence ID" value="MBE1426367.1"/>
    <property type="molecule type" value="Genomic_DNA"/>
</dbReference>
<feature type="transmembrane region" description="Helical" evidence="1">
    <location>
        <begin position="320"/>
        <end position="338"/>
    </location>
</feature>
<keyword evidence="3" id="KW-1185">Reference proteome</keyword>
<evidence type="ECO:0000256" key="1">
    <source>
        <dbReference type="SAM" id="Phobius"/>
    </source>
</evidence>
<proteinExistence type="predicted"/>
<keyword evidence="2" id="KW-0436">Ligase</keyword>
<dbReference type="RefSeq" id="WP_192624370.1">
    <property type="nucleotide sequence ID" value="NZ_JADBGG010000025.1"/>
</dbReference>
<protein>
    <submittedName>
        <fullName evidence="2">O-antigen ligase</fullName>
    </submittedName>
</protein>
<reference evidence="2 3" key="1">
    <citation type="submission" date="2020-10" db="EMBL/GenBank/DDBJ databases">
        <title>Genomic Encyclopedia of Type Strains, Phase IV (KMG-IV): sequencing the most valuable type-strain genomes for metagenomic binning, comparative biology and taxonomic classification.</title>
        <authorList>
            <person name="Goeker M."/>
        </authorList>
    </citation>
    <scope>NUCLEOTIDE SEQUENCE [LARGE SCALE GENOMIC DNA]</scope>
    <source>
        <strain evidence="2 3">DSM 4194</strain>
    </source>
</reference>
<organism evidence="2 3">
    <name type="scientific">Desulfomicrobium macestii</name>
    <dbReference type="NCBI Taxonomy" id="90731"/>
    <lineage>
        <taxon>Bacteria</taxon>
        <taxon>Pseudomonadati</taxon>
        <taxon>Thermodesulfobacteriota</taxon>
        <taxon>Desulfovibrionia</taxon>
        <taxon>Desulfovibrionales</taxon>
        <taxon>Desulfomicrobiaceae</taxon>
        <taxon>Desulfomicrobium</taxon>
    </lineage>
</organism>
<name>A0ABR9H6N7_9BACT</name>
<evidence type="ECO:0000313" key="2">
    <source>
        <dbReference type="EMBL" id="MBE1426367.1"/>
    </source>
</evidence>
<feature type="transmembrane region" description="Helical" evidence="1">
    <location>
        <begin position="73"/>
        <end position="89"/>
    </location>
</feature>
<feature type="transmembrane region" description="Helical" evidence="1">
    <location>
        <begin position="101"/>
        <end position="122"/>
    </location>
</feature>
<feature type="transmembrane region" description="Helical" evidence="1">
    <location>
        <begin position="345"/>
        <end position="367"/>
    </location>
</feature>
<feature type="transmembrane region" description="Helical" evidence="1">
    <location>
        <begin position="170"/>
        <end position="193"/>
    </location>
</feature>
<feature type="transmembrane region" description="Helical" evidence="1">
    <location>
        <begin position="205"/>
        <end position="226"/>
    </location>
</feature>
<feature type="transmembrane region" description="Helical" evidence="1">
    <location>
        <begin position="246"/>
        <end position="267"/>
    </location>
</feature>
<comment type="caution">
    <text evidence="2">The sequence shown here is derived from an EMBL/GenBank/DDBJ whole genome shotgun (WGS) entry which is preliminary data.</text>
</comment>
<accession>A0ABR9H6N7</accession>
<sequence length="397" mass="46039">MYLLEKILATFVAVSPIKYLCGTFVYFNIFFPLVGLVQFFRFRNIPFLFYPIIVSCFFNLIICFWHLAPAESYFRVIQLFLIIYGAIYVSSRSDDFLPTLILRVFFPVLVVDFLFFLSFYFFENASHTRNIFGFVVPRYVGLAGDPNFSGMLCAVASMILFSFRKRVNFFVGMVIVFISLFTFSRTVFIVYFVFSLGMLMRRELFKIYCWFFLFLVFLFPVSLLLVDSYVSVDDKIYLTKITSARYPFWVAYCTLGIQSPLGCGYFNSLENALDFIDMDLLLHDDLSGYVNQGLIRKDGVRAVFIEQHSLQLQVLSDFGVVGYLSLWCLIFVLVWALLQSNNKKVLIIISSLVGYTFINAMSEWALWCSIGFSCSLLPLRFSWRDLSFGSVDLYHDS</sequence>
<keyword evidence="1" id="KW-1133">Transmembrane helix</keyword>
<dbReference type="GO" id="GO:0016874">
    <property type="term" value="F:ligase activity"/>
    <property type="evidence" value="ECO:0007669"/>
    <property type="project" value="UniProtKB-KW"/>
</dbReference>